<dbReference type="EMBL" id="MF417871">
    <property type="protein sequence ID" value="ASN68043.1"/>
    <property type="molecule type" value="Genomic_DNA"/>
</dbReference>
<protein>
    <submittedName>
        <fullName evidence="1">Uncharacterized protein</fullName>
    </submittedName>
</protein>
<name>A0A2H4J2I3_9CAUD</name>
<sequence length="76" mass="8644">MRIEKASEIDAIVPGAIVVHRKDGTIGRCAYSTFGISVCYRNEHGFGQTIGDYPHFVAKHWRLATDEEVRRYFDAN</sequence>
<reference evidence="1" key="1">
    <citation type="submission" date="2017-06" db="EMBL/GenBank/DDBJ databases">
        <title>Novel phages from South African skin metaviromes.</title>
        <authorList>
            <person name="van Zyl L.J."/>
            <person name="Abrahams Y."/>
            <person name="Stander E.A."/>
            <person name="Kirby B.M."/>
            <person name="Clavaud C."/>
            <person name="Farcet C."/>
            <person name="Breton L."/>
            <person name="Trindade M.I."/>
        </authorList>
    </citation>
    <scope>NUCLEOTIDE SEQUENCE</scope>
</reference>
<organism evidence="1">
    <name type="scientific">uncultured Caudovirales phage</name>
    <dbReference type="NCBI Taxonomy" id="2100421"/>
    <lineage>
        <taxon>Viruses</taxon>
        <taxon>Duplodnaviria</taxon>
        <taxon>Heunggongvirae</taxon>
        <taxon>Uroviricota</taxon>
        <taxon>Caudoviricetes</taxon>
        <taxon>Peduoviridae</taxon>
        <taxon>Maltschvirus</taxon>
        <taxon>Maltschvirus maltsch</taxon>
    </lineage>
</organism>
<evidence type="ECO:0000313" key="1">
    <source>
        <dbReference type="EMBL" id="ASN68043.1"/>
    </source>
</evidence>
<proteinExistence type="predicted"/>
<accession>A0A2H4J2I3</accession>
<gene>
    <name evidence="1" type="ORF">8F11_8</name>
</gene>